<evidence type="ECO:0000256" key="2">
    <source>
        <dbReference type="ARBA" id="ARBA00022692"/>
    </source>
</evidence>
<feature type="transmembrane region" description="Helical" evidence="5">
    <location>
        <begin position="206"/>
        <end position="225"/>
    </location>
</feature>
<comment type="subcellular location">
    <subcellularLocation>
        <location evidence="1">Membrane</location>
    </subcellularLocation>
</comment>
<dbReference type="PANTHER" id="PTHR23017">
    <property type="entry name" value="SERPENTINE RECEPTOR, CLASS X"/>
    <property type="match status" value="1"/>
</dbReference>
<dbReference type="Gene3D" id="1.20.1070.10">
    <property type="entry name" value="Rhodopsin 7-helix transmembrane proteins"/>
    <property type="match status" value="1"/>
</dbReference>
<dbReference type="WBParaSite" id="EEL_0000200101-mRNA-1">
    <property type="protein sequence ID" value="EEL_0000200101-mRNA-1"/>
    <property type="gene ID" value="EEL_0000200101"/>
</dbReference>
<keyword evidence="3 5" id="KW-1133">Transmembrane helix</keyword>
<organism evidence="7 8">
    <name type="scientific">Elaeophora elaphi</name>
    <dbReference type="NCBI Taxonomy" id="1147741"/>
    <lineage>
        <taxon>Eukaryota</taxon>
        <taxon>Metazoa</taxon>
        <taxon>Ecdysozoa</taxon>
        <taxon>Nematoda</taxon>
        <taxon>Chromadorea</taxon>
        <taxon>Rhabditida</taxon>
        <taxon>Spirurina</taxon>
        <taxon>Spiruromorpha</taxon>
        <taxon>Filarioidea</taxon>
        <taxon>Onchocercidae</taxon>
        <taxon>Elaeophora</taxon>
    </lineage>
</organism>
<dbReference type="GO" id="GO:0016020">
    <property type="term" value="C:membrane"/>
    <property type="evidence" value="ECO:0007669"/>
    <property type="project" value="UniProtKB-SubCell"/>
</dbReference>
<feature type="transmembrane region" description="Helical" evidence="5">
    <location>
        <begin position="164"/>
        <end position="185"/>
    </location>
</feature>
<name>A0A0R3RKJ2_9BILA</name>
<dbReference type="Pfam" id="PF10328">
    <property type="entry name" value="7TM_GPCR_Srx"/>
    <property type="match status" value="1"/>
</dbReference>
<evidence type="ECO:0000313" key="7">
    <source>
        <dbReference type="Proteomes" id="UP000050640"/>
    </source>
</evidence>
<dbReference type="PROSITE" id="PS50262">
    <property type="entry name" value="G_PROTEIN_RECEP_F1_2"/>
    <property type="match status" value="1"/>
</dbReference>
<feature type="transmembrane region" description="Helical" evidence="5">
    <location>
        <begin position="123"/>
        <end position="144"/>
    </location>
</feature>
<evidence type="ECO:0000256" key="4">
    <source>
        <dbReference type="ARBA" id="ARBA00023136"/>
    </source>
</evidence>
<keyword evidence="2 5" id="KW-0812">Transmembrane</keyword>
<accession>A0A0R3RKJ2</accession>
<dbReference type="Proteomes" id="UP000050640">
    <property type="component" value="Unplaced"/>
</dbReference>
<proteinExistence type="predicted"/>
<protein>
    <submittedName>
        <fullName evidence="8">G_PROTEIN_RECEP_F1_2 domain-containing protein</fullName>
    </submittedName>
</protein>
<keyword evidence="7" id="KW-1185">Reference proteome</keyword>
<feature type="transmembrane region" description="Helical" evidence="5">
    <location>
        <begin position="336"/>
        <end position="353"/>
    </location>
</feature>
<evidence type="ECO:0000313" key="8">
    <source>
        <dbReference type="WBParaSite" id="EEL_0000200101-mRNA-1"/>
    </source>
</evidence>
<dbReference type="InterPro" id="IPR017452">
    <property type="entry name" value="GPCR_Rhodpsn_7TM"/>
</dbReference>
<reference evidence="8" key="1">
    <citation type="submission" date="2017-02" db="UniProtKB">
        <authorList>
            <consortium name="WormBaseParasite"/>
        </authorList>
    </citation>
    <scope>IDENTIFICATION</scope>
</reference>
<dbReference type="SUPFAM" id="SSF81321">
    <property type="entry name" value="Family A G protein-coupled receptor-like"/>
    <property type="match status" value="1"/>
</dbReference>
<dbReference type="CDD" id="cd00637">
    <property type="entry name" value="7tm_classA_rhodopsin-like"/>
    <property type="match status" value="1"/>
</dbReference>
<feature type="transmembrane region" description="Helical" evidence="5">
    <location>
        <begin position="304"/>
        <end position="324"/>
    </location>
</feature>
<feature type="transmembrane region" description="Helical" evidence="5">
    <location>
        <begin position="251"/>
        <end position="276"/>
    </location>
</feature>
<sequence>MTDMDLSKFMILYRMVILVHFIKRRKKDLDKRKESKIINQQWNKSDLILKILQRNGKQIVLFDYSTSNYLVALPLTKTFPDKLISVALRLPLVPTLALSALIAYAISLYLIKKSERYRNVFGVLCTAYVAFQIQTVSVLLLWAIVRIMAHKMLRSFPWKIFMRIASPMANSALYATIWMQLVLAVNRLFAISYPMRYNRIFNRKNARIIATSVWSFSMLITVLYYNVECVRYVEADVYSWSTLYGPCKHSFLAYIAIILSDHIILITVVVNAIAFYRIVARMKKSKLENSFENSFRSLNRDITFFKETCVTTVAHAFLIAIVRIDGLFLARVTKIIYTWLAMSTVDSFIFLFFNHNLMFERNTANLFAPTNNLVAVACTKQAWR</sequence>
<feature type="transmembrane region" description="Helical" evidence="5">
    <location>
        <begin position="88"/>
        <end position="111"/>
    </location>
</feature>
<evidence type="ECO:0000256" key="1">
    <source>
        <dbReference type="ARBA" id="ARBA00004370"/>
    </source>
</evidence>
<evidence type="ECO:0000259" key="6">
    <source>
        <dbReference type="PROSITE" id="PS50262"/>
    </source>
</evidence>
<dbReference type="InterPro" id="IPR019430">
    <property type="entry name" value="7TM_GPCR_serpentine_rcpt_Srx"/>
</dbReference>
<feature type="domain" description="G-protein coupled receptors family 1 profile" evidence="6">
    <location>
        <begin position="103"/>
        <end position="305"/>
    </location>
</feature>
<dbReference type="AlphaFoldDB" id="A0A0R3RKJ2"/>
<evidence type="ECO:0000256" key="5">
    <source>
        <dbReference type="SAM" id="Phobius"/>
    </source>
</evidence>
<keyword evidence="4 5" id="KW-0472">Membrane</keyword>
<evidence type="ECO:0000256" key="3">
    <source>
        <dbReference type="ARBA" id="ARBA00022989"/>
    </source>
</evidence>